<proteinExistence type="predicted"/>
<reference evidence="2" key="1">
    <citation type="journal article" date="2020" name="MBio">
        <title>A New Family of DNA Viruses Causing Disease in Crustaceans from Diverse Aquatic Biomes.</title>
        <authorList>
            <person name="Subramaniam K."/>
            <person name="Behringer D.C."/>
            <person name="Bojko J."/>
            <person name="Yutin N."/>
            <person name="Clark A.S."/>
            <person name="Bateman K.S."/>
            <person name="van Aerle R."/>
            <person name="Bass D."/>
            <person name="Kerr R.C."/>
            <person name="Koonin E.V."/>
            <person name="Stentiford G.D."/>
            <person name="Waltzek T.B."/>
        </authorList>
    </citation>
    <scope>NUCLEOTIDE SEQUENCE</scope>
</reference>
<feature type="region of interest" description="Disordered" evidence="1">
    <location>
        <begin position="203"/>
        <end position="248"/>
    </location>
</feature>
<dbReference type="EMBL" id="MN604016">
    <property type="protein sequence ID" value="QIQ08617.1"/>
    <property type="molecule type" value="Genomic_DNA"/>
</dbReference>
<sequence>MPSSTLAIQAPKQSIVFTESTVSTPGLRINFEVEWCKGVGVTYQDLRFRNGIPLEFANSHLRWACPGTVPVRTMLMELNCDEEFETESRKLLRTIGFTLDTTKTPEGKKAFLSVYSWATKEYIIEGFILQANRVYSIERYTSGDNAIVLKIEDPVSRQTAKKMFTNMLENAGEKKCGISIILSHCQVRKNPDCRLLTPRCGSDETDGGPVMGSGASDGRRIKDETDGGRIQDETDGGRIQDETDGGRIQDKADGVRIKDEADGVRIKDETDGGRIKDKTDWINVTPQNQWIVPDVRPGVLSRGNATSVRFQPHPPVEHSNDMINVFEVVLLFGEPM</sequence>
<protein>
    <submittedName>
        <fullName evidence="2">Uncharacterized protein</fullName>
    </submittedName>
</protein>
<gene>
    <name evidence="2" type="primary">ORF53</name>
</gene>
<feature type="compositionally biased region" description="Basic and acidic residues" evidence="1">
    <location>
        <begin position="217"/>
        <end position="248"/>
    </location>
</feature>
<name>A0A6G9HEX6_9VIRU</name>
<evidence type="ECO:0000313" key="2">
    <source>
        <dbReference type="EMBL" id="QIQ08617.1"/>
    </source>
</evidence>
<accession>A0A6G9HEX6</accession>
<organism evidence="2">
    <name type="scientific">Dikerogammarus haemobaphes virus 1</name>
    <dbReference type="NCBI Taxonomy" id="2704946"/>
    <lineage>
        <taxon>Viruses</taxon>
    </lineage>
</organism>
<evidence type="ECO:0000256" key="1">
    <source>
        <dbReference type="SAM" id="MobiDB-lite"/>
    </source>
</evidence>